<feature type="region of interest" description="Disordered" evidence="1">
    <location>
        <begin position="78"/>
        <end position="97"/>
    </location>
</feature>
<keyword evidence="3" id="KW-1185">Reference proteome</keyword>
<name>A0ABT7PA99_MYCIT</name>
<reference evidence="2" key="2">
    <citation type="submission" date="2023-06" db="EMBL/GenBank/DDBJ databases">
        <authorList>
            <person name="Spilker T."/>
        </authorList>
    </citation>
    <scope>NUCLEOTIDE SEQUENCE</scope>
    <source>
        <strain evidence="2">FLAC1071</strain>
    </source>
</reference>
<proteinExistence type="predicted"/>
<reference evidence="2" key="1">
    <citation type="submission" date="2023-06" db="EMBL/GenBank/DDBJ databases">
        <title>Itaconate inhibition of nontuberculous mycobacteria.</title>
        <authorList>
            <person name="Breen P."/>
            <person name="Zimbric M."/>
            <person name="Caverly L."/>
        </authorList>
    </citation>
    <scope>NUCLEOTIDE SEQUENCE</scope>
    <source>
        <strain evidence="2">FLAC1071</strain>
    </source>
</reference>
<evidence type="ECO:0000256" key="1">
    <source>
        <dbReference type="SAM" id="MobiDB-lite"/>
    </source>
</evidence>
<feature type="non-terminal residue" evidence="2">
    <location>
        <position position="1"/>
    </location>
</feature>
<accession>A0ABT7PA99</accession>
<dbReference type="EMBL" id="JASZZX010000067">
    <property type="protein sequence ID" value="MDM3930209.1"/>
    <property type="molecule type" value="Genomic_DNA"/>
</dbReference>
<feature type="compositionally biased region" description="Polar residues" evidence="1">
    <location>
        <begin position="88"/>
        <end position="97"/>
    </location>
</feature>
<dbReference type="Proteomes" id="UP001529272">
    <property type="component" value="Unassembled WGS sequence"/>
</dbReference>
<comment type="caution">
    <text evidence="2">The sequence shown here is derived from an EMBL/GenBank/DDBJ whole genome shotgun (WGS) entry which is preliminary data.</text>
</comment>
<evidence type="ECO:0000313" key="2">
    <source>
        <dbReference type="EMBL" id="MDM3930209.1"/>
    </source>
</evidence>
<sequence length="97" mass="10490">QACQLRIPESRALGPPDTIPLHPQTAGRNPDSMLIARSKSKSPQTAGRNPDFMLIARSKSKSPQTAGRNPDFMLIARSKSKSPHCTRIPNNALATST</sequence>
<evidence type="ECO:0000313" key="3">
    <source>
        <dbReference type="Proteomes" id="UP001529272"/>
    </source>
</evidence>
<protein>
    <submittedName>
        <fullName evidence="2">Uncharacterized protein</fullName>
    </submittedName>
</protein>
<organism evidence="2 3">
    <name type="scientific">Mycobacterium intracellulare subsp. chimaera</name>
    <dbReference type="NCBI Taxonomy" id="222805"/>
    <lineage>
        <taxon>Bacteria</taxon>
        <taxon>Bacillati</taxon>
        <taxon>Actinomycetota</taxon>
        <taxon>Actinomycetes</taxon>
        <taxon>Mycobacteriales</taxon>
        <taxon>Mycobacteriaceae</taxon>
        <taxon>Mycobacterium</taxon>
        <taxon>Mycobacterium avium complex (MAC)</taxon>
    </lineage>
</organism>
<feature type="region of interest" description="Disordered" evidence="1">
    <location>
        <begin position="1"/>
        <end position="31"/>
    </location>
</feature>
<dbReference type="RefSeq" id="WP_205843288.1">
    <property type="nucleotide sequence ID" value="NZ_CAAHFL010000071.1"/>
</dbReference>
<gene>
    <name evidence="2" type="ORF">QRB35_30195</name>
</gene>